<evidence type="ECO:0000256" key="6">
    <source>
        <dbReference type="ARBA" id="ARBA00022763"/>
    </source>
</evidence>
<dbReference type="Pfam" id="PF13476">
    <property type="entry name" value="AAA_23"/>
    <property type="match status" value="1"/>
</dbReference>
<dbReference type="GO" id="GO:0016887">
    <property type="term" value="F:ATP hydrolysis activity"/>
    <property type="evidence" value="ECO:0007669"/>
    <property type="project" value="InterPro"/>
</dbReference>
<sequence>MRRRARGVSEDDDDHVARDLELFAKRARIDTPLSSDDESTAVATEMPLLSRVLSDASESEEPSVPPSAIHQQTDSESTLMRGEQSDTQGLAHVAPTPAQAEASAATMGVIERVDMINFMCHRNLSIGLGPRINFIIGHNGSGKSAILTAITIALGGKATTTSRGSSLKDFIREGSSAAEVRVRMRNQGSDAYRPDVYGHAITIERRIHTDGAGTWKIKNADGKIVSTKREELDAICDYANIQVDNPMNILSQDAARQFLGSSQPEDKYSFFLRGTQLTQLAQEYELIQTNVQRMKRAIRMTEDVLPDLEREAREANDKWHQIEQARVEQEKLDALKEELVWSQVIAKEKERAALESKLDHAHRKHAALEKRREDDSLRAKELNDVVAELETRSRESQEKEVQLKEQRAQVLQVVKEHRASLARLKEQERELSHQADRVEQTIRQMQAQIDAEARRQAQDRRAIREAQEAERDELVRERLNVERRQVSLGQAGDEVNVRRSECRAERARLTSDTHVLEEKISHLQSFLERCTEAASNRITAFGGHDMPRIMAAIRRETRWHERPIGPLGMHIRLRERRWAPVIESVLSDPLNAFVVTNHDDRVRLARILKEFRASNQIITAARDLYDYSAGEPDASVVTMLRVLDTDEYIVRVLIDGHRIEKSALVSERVQGDELMRRHLPNVLQCYSADLFKITGGAKSSVTQTITRYTGVPRFAADHAVEMDDARRSIASYEEKLGHVKTALEAVAAREAAYDQEQQRNQQAVEAARHEMRALRQRIAHVEELMREEEPANVAALEEARVEADEEMARIVDRFKQTESEKEEAEESLAPHLAKCEQLLDQIELVEAHRRDAELQLQQSYTERVRLQKTQEHWSRQMDAQNTLVQETSREHASLCELIASWTQMATDYCARVETQRTPASLEEQINAIEAHLQQDEARTGLSVDAVVRELRAKNKAYQEAKLQLEQTHATIQLLEESVQLRLEKWHYFRRFVAIRARANFSLHLQNRGFSGSLHFDHNAQTLRLRVQTGDGTHAHDKDPKALSGGEKSFATICLLLSLWEAIGCPIRCLDEFDVFMDAVNRQVSMRMMIDAARASLGVHDVQIHRMQDPERRA</sequence>
<evidence type="ECO:0000256" key="10">
    <source>
        <dbReference type="ARBA" id="ARBA00023204"/>
    </source>
</evidence>
<evidence type="ECO:0000256" key="9">
    <source>
        <dbReference type="ARBA" id="ARBA00023172"/>
    </source>
</evidence>
<dbReference type="GO" id="GO:0003697">
    <property type="term" value="F:single-stranded DNA binding"/>
    <property type="evidence" value="ECO:0007669"/>
    <property type="project" value="TreeGrafter"/>
</dbReference>
<dbReference type="InterPro" id="IPR038729">
    <property type="entry name" value="Rad50/SbcC_AAA"/>
</dbReference>
<dbReference type="EMBL" id="AAYY01000002">
    <property type="protein sequence ID" value="EDP44908.1"/>
    <property type="molecule type" value="Genomic_DNA"/>
</dbReference>
<dbReference type="AlphaFoldDB" id="A8PUM0"/>
<evidence type="ECO:0000256" key="8">
    <source>
        <dbReference type="ARBA" id="ARBA00023054"/>
    </source>
</evidence>
<feature type="coiled-coil region" evidence="12">
    <location>
        <begin position="947"/>
        <end position="977"/>
    </location>
</feature>
<gene>
    <name evidence="15" type="ORF">MGL_0715</name>
</gene>
<accession>A8PUM0</accession>
<dbReference type="GO" id="GO:0000724">
    <property type="term" value="P:double-strand break repair via homologous recombination"/>
    <property type="evidence" value="ECO:0007669"/>
    <property type="project" value="TreeGrafter"/>
</dbReference>
<keyword evidence="6" id="KW-0227">DNA damage</keyword>
<feature type="region of interest" description="Disordered" evidence="13">
    <location>
        <begin position="48"/>
        <end position="88"/>
    </location>
</feature>
<dbReference type="PANTHER" id="PTHR19306:SF6">
    <property type="entry name" value="STRUCTURAL MAINTENANCE OF CHROMOSOMES PROTEIN 6"/>
    <property type="match status" value="1"/>
</dbReference>
<dbReference type="GO" id="GO:0005524">
    <property type="term" value="F:ATP binding"/>
    <property type="evidence" value="ECO:0007669"/>
    <property type="project" value="UniProtKB-KW"/>
</dbReference>
<keyword evidence="8 12" id="KW-0175">Coiled coil</keyword>
<dbReference type="KEGG" id="mgl:MGL_0715"/>
<dbReference type="SUPFAM" id="SSF52540">
    <property type="entry name" value="P-loop containing nucleoside triphosphate hydrolases"/>
    <property type="match status" value="1"/>
</dbReference>
<feature type="domain" description="Rad50/SbcC-type AAA" evidence="14">
    <location>
        <begin position="113"/>
        <end position="339"/>
    </location>
</feature>
<dbReference type="OrthoDB" id="10072614at2759"/>
<evidence type="ECO:0000256" key="5">
    <source>
        <dbReference type="ARBA" id="ARBA00022741"/>
    </source>
</evidence>
<evidence type="ECO:0000313" key="16">
    <source>
        <dbReference type="Proteomes" id="UP000008837"/>
    </source>
</evidence>
<dbReference type="GO" id="GO:0030915">
    <property type="term" value="C:Smc5-Smc6 complex"/>
    <property type="evidence" value="ECO:0007669"/>
    <property type="project" value="TreeGrafter"/>
</dbReference>
<dbReference type="GO" id="GO:0005634">
    <property type="term" value="C:nucleus"/>
    <property type="evidence" value="ECO:0007669"/>
    <property type="project" value="UniProtKB-SubCell"/>
</dbReference>
<organism evidence="15 16">
    <name type="scientific">Malassezia globosa (strain ATCC MYA-4612 / CBS 7966)</name>
    <name type="common">Dandruff-associated fungus</name>
    <dbReference type="NCBI Taxonomy" id="425265"/>
    <lineage>
        <taxon>Eukaryota</taxon>
        <taxon>Fungi</taxon>
        <taxon>Dikarya</taxon>
        <taxon>Basidiomycota</taxon>
        <taxon>Ustilaginomycotina</taxon>
        <taxon>Malasseziomycetes</taxon>
        <taxon>Malasseziales</taxon>
        <taxon>Malasseziaceae</taxon>
        <taxon>Malassezia</taxon>
    </lineage>
</organism>
<evidence type="ECO:0000256" key="11">
    <source>
        <dbReference type="ARBA" id="ARBA00023242"/>
    </source>
</evidence>
<keyword evidence="7" id="KW-0067">ATP-binding</keyword>
<dbReference type="PANTHER" id="PTHR19306">
    <property type="entry name" value="STRUCTURAL MAINTENANCE OF CHROMOSOMES 5,6 SMC5, SMC6"/>
    <property type="match status" value="1"/>
</dbReference>
<dbReference type="RefSeq" id="XP_001732122.1">
    <property type="nucleotide sequence ID" value="XM_001732070.1"/>
</dbReference>
<feature type="coiled-coil region" evidence="12">
    <location>
        <begin position="277"/>
        <end position="484"/>
    </location>
</feature>
<dbReference type="InParanoid" id="A8PUM0"/>
<dbReference type="OMA" id="FMCHRSL"/>
<evidence type="ECO:0000259" key="14">
    <source>
        <dbReference type="Pfam" id="PF13476"/>
    </source>
</evidence>
<dbReference type="FunCoup" id="A8PUM0">
    <property type="interactions" value="456"/>
</dbReference>
<dbReference type="GeneID" id="5856428"/>
<evidence type="ECO:0000256" key="1">
    <source>
        <dbReference type="ARBA" id="ARBA00004123"/>
    </source>
</evidence>
<evidence type="ECO:0000256" key="7">
    <source>
        <dbReference type="ARBA" id="ARBA00022840"/>
    </source>
</evidence>
<comment type="caution">
    <text evidence="15">The sequence shown here is derived from an EMBL/GenBank/DDBJ whole genome shotgun (WGS) entry which is preliminary data.</text>
</comment>
<keyword evidence="10" id="KW-0234">DNA repair</keyword>
<dbReference type="STRING" id="425265.A8PUM0"/>
<evidence type="ECO:0000313" key="15">
    <source>
        <dbReference type="EMBL" id="EDP44908.1"/>
    </source>
</evidence>
<feature type="compositionally biased region" description="Polar residues" evidence="13">
    <location>
        <begin position="69"/>
        <end position="78"/>
    </location>
</feature>
<keyword evidence="9" id="KW-0233">DNA recombination</keyword>
<protein>
    <recommendedName>
        <fullName evidence="14">Rad50/SbcC-type AAA domain-containing protein</fullName>
    </recommendedName>
</protein>
<dbReference type="Gene3D" id="3.40.50.300">
    <property type="entry name" value="P-loop containing nucleotide triphosphate hydrolases"/>
    <property type="match status" value="2"/>
</dbReference>
<comment type="similarity">
    <text evidence="3">Belongs to the SMC family. SMC6 subfamily.</text>
</comment>
<proteinExistence type="inferred from homology"/>
<keyword evidence="4" id="KW-0158">Chromosome</keyword>
<keyword evidence="11" id="KW-0539">Nucleus</keyword>
<feature type="coiled-coil region" evidence="12">
    <location>
        <begin position="715"/>
        <end position="855"/>
    </location>
</feature>
<reference evidence="15 16" key="1">
    <citation type="journal article" date="2007" name="Proc. Natl. Acad. Sci. U.S.A.">
        <title>Dandruff-associated Malassezia genomes reveal convergent and divergent virulence traits shared with plant and human fungal pathogens.</title>
        <authorList>
            <person name="Xu J."/>
            <person name="Saunders C.W."/>
            <person name="Hu P."/>
            <person name="Grant R.A."/>
            <person name="Boekhout T."/>
            <person name="Kuramae E.E."/>
            <person name="Kronstad J.W."/>
            <person name="Deangelis Y.M."/>
            <person name="Reeder N.L."/>
            <person name="Johnstone K.R."/>
            <person name="Leland M."/>
            <person name="Fieno A.M."/>
            <person name="Begley W.M."/>
            <person name="Sun Y."/>
            <person name="Lacey M.P."/>
            <person name="Chaudhary T."/>
            <person name="Keough T."/>
            <person name="Chu L."/>
            <person name="Sears R."/>
            <person name="Yuan B."/>
            <person name="Dawson T.L.Jr."/>
        </authorList>
    </citation>
    <scope>NUCLEOTIDE SEQUENCE [LARGE SCALE GENOMIC DNA]</scope>
    <source>
        <strain evidence="16">ATCC MYA-4612 / CBS 7966</strain>
    </source>
</reference>
<dbReference type="GO" id="GO:0003684">
    <property type="term" value="F:damaged DNA binding"/>
    <property type="evidence" value="ECO:0007669"/>
    <property type="project" value="TreeGrafter"/>
</dbReference>
<dbReference type="VEuPathDB" id="FungiDB:MGL_0715"/>
<comment type="subcellular location">
    <subcellularLocation>
        <location evidence="2">Chromosome</location>
    </subcellularLocation>
    <subcellularLocation>
        <location evidence="1">Nucleus</location>
    </subcellularLocation>
</comment>
<name>A8PUM0_MALGO</name>
<keyword evidence="5" id="KW-0547">Nucleotide-binding</keyword>
<evidence type="ECO:0000256" key="4">
    <source>
        <dbReference type="ARBA" id="ARBA00022454"/>
    </source>
</evidence>
<evidence type="ECO:0000256" key="13">
    <source>
        <dbReference type="SAM" id="MobiDB-lite"/>
    </source>
</evidence>
<evidence type="ECO:0000256" key="2">
    <source>
        <dbReference type="ARBA" id="ARBA00004286"/>
    </source>
</evidence>
<evidence type="ECO:0000256" key="12">
    <source>
        <dbReference type="SAM" id="Coils"/>
    </source>
</evidence>
<keyword evidence="16" id="KW-1185">Reference proteome</keyword>
<dbReference type="GO" id="GO:0035861">
    <property type="term" value="C:site of double-strand break"/>
    <property type="evidence" value="ECO:0007669"/>
    <property type="project" value="TreeGrafter"/>
</dbReference>
<evidence type="ECO:0000256" key="3">
    <source>
        <dbReference type="ARBA" id="ARBA00006793"/>
    </source>
</evidence>
<dbReference type="InterPro" id="IPR027417">
    <property type="entry name" value="P-loop_NTPase"/>
</dbReference>
<dbReference type="Proteomes" id="UP000008837">
    <property type="component" value="Unassembled WGS sequence"/>
</dbReference>